<evidence type="ECO:0000313" key="8">
    <source>
        <dbReference type="WBParaSite" id="ACOC_0001129901-mRNA-1"/>
    </source>
</evidence>
<dbReference type="WBParaSite" id="ACOC_0001129901-mRNA-1">
    <property type="protein sequence ID" value="ACOC_0001129901-mRNA-1"/>
    <property type="gene ID" value="ACOC_0001129901"/>
</dbReference>
<dbReference type="GO" id="GO:0008239">
    <property type="term" value="F:dipeptidyl-peptidase activity"/>
    <property type="evidence" value="ECO:0007669"/>
    <property type="project" value="TreeGrafter"/>
</dbReference>
<dbReference type="OMA" id="FYETCED"/>
<keyword evidence="5" id="KW-0325">Glycoprotein</keyword>
<organism evidence="8">
    <name type="scientific">Angiostrongylus costaricensis</name>
    <name type="common">Nematode worm</name>
    <dbReference type="NCBI Taxonomy" id="334426"/>
    <lineage>
        <taxon>Eukaryota</taxon>
        <taxon>Metazoa</taxon>
        <taxon>Ecdysozoa</taxon>
        <taxon>Nematoda</taxon>
        <taxon>Chromadorea</taxon>
        <taxon>Rhabditida</taxon>
        <taxon>Rhabditina</taxon>
        <taxon>Rhabditomorpha</taxon>
        <taxon>Strongyloidea</taxon>
        <taxon>Metastrongylidae</taxon>
        <taxon>Angiostrongylus</taxon>
    </lineage>
</organism>
<evidence type="ECO:0000256" key="1">
    <source>
        <dbReference type="ARBA" id="ARBA00011079"/>
    </source>
</evidence>
<dbReference type="AlphaFoldDB" id="A0A0R3PY45"/>
<dbReference type="Proteomes" id="UP000267027">
    <property type="component" value="Unassembled WGS sequence"/>
</dbReference>
<dbReference type="PANTHER" id="PTHR11010:SF34">
    <property type="entry name" value="SERINE PROTEASE F56F10.1-RELATED"/>
    <property type="match status" value="1"/>
</dbReference>
<keyword evidence="3" id="KW-0732">Signal</keyword>
<protein>
    <submittedName>
        <fullName evidence="8">Lysosomal Pro-X carboxypeptidase</fullName>
    </submittedName>
</protein>
<dbReference type="Pfam" id="PF05577">
    <property type="entry name" value="Peptidase_S28"/>
    <property type="match status" value="1"/>
</dbReference>
<keyword evidence="2" id="KW-0645">Protease</keyword>
<dbReference type="GO" id="GO:0006508">
    <property type="term" value="P:proteolysis"/>
    <property type="evidence" value="ECO:0007669"/>
    <property type="project" value="UniProtKB-KW"/>
</dbReference>
<keyword evidence="7" id="KW-1185">Reference proteome</keyword>
<dbReference type="EMBL" id="UYYA01004659">
    <property type="protein sequence ID" value="VDM62885.1"/>
    <property type="molecule type" value="Genomic_DNA"/>
</dbReference>
<evidence type="ECO:0000256" key="4">
    <source>
        <dbReference type="ARBA" id="ARBA00022801"/>
    </source>
</evidence>
<sequence>MKIILLVAMRSWAWQMCTELGYFQTTDSNQSTIFGRTLPVEFFSNQCVDLFGQGYTLAFTYDGVAGVRKKYGGASAYRGTNVVFPNGSIDPWKSLGVLHSDINKNVDAFMIEGAAHCSDMYPASSNDTVALELARQRILYNLQRWIMEAHSSASTIVVVVFSLHSVKHSICCTISTFSLVRVIKGSF</sequence>
<evidence type="ECO:0000313" key="6">
    <source>
        <dbReference type="EMBL" id="VDM62885.1"/>
    </source>
</evidence>
<dbReference type="PANTHER" id="PTHR11010">
    <property type="entry name" value="PROTEASE S28 PRO-X CARBOXYPEPTIDASE-RELATED"/>
    <property type="match status" value="1"/>
</dbReference>
<keyword evidence="4" id="KW-0378">Hydrolase</keyword>
<name>A0A0R3PY45_ANGCS</name>
<dbReference type="STRING" id="334426.A0A0R3PY45"/>
<evidence type="ECO:0000256" key="3">
    <source>
        <dbReference type="ARBA" id="ARBA00022729"/>
    </source>
</evidence>
<proteinExistence type="inferred from homology"/>
<comment type="similarity">
    <text evidence="1">Belongs to the peptidase S28 family.</text>
</comment>
<accession>A0A0R3PY45</accession>
<evidence type="ECO:0000256" key="5">
    <source>
        <dbReference type="ARBA" id="ARBA00023180"/>
    </source>
</evidence>
<dbReference type="InterPro" id="IPR008758">
    <property type="entry name" value="Peptidase_S28"/>
</dbReference>
<reference evidence="6 7" key="2">
    <citation type="submission" date="2018-11" db="EMBL/GenBank/DDBJ databases">
        <authorList>
            <consortium name="Pathogen Informatics"/>
        </authorList>
    </citation>
    <scope>NUCLEOTIDE SEQUENCE [LARGE SCALE GENOMIC DNA]</scope>
    <source>
        <strain evidence="6 7">Costa Rica</strain>
    </source>
</reference>
<dbReference type="Gene3D" id="3.40.50.1820">
    <property type="entry name" value="alpha/beta hydrolase"/>
    <property type="match status" value="1"/>
</dbReference>
<evidence type="ECO:0000313" key="7">
    <source>
        <dbReference type="Proteomes" id="UP000267027"/>
    </source>
</evidence>
<gene>
    <name evidence="6" type="ORF">ACOC_LOCUS11300</name>
</gene>
<reference evidence="8" key="1">
    <citation type="submission" date="2017-02" db="UniProtKB">
        <authorList>
            <consortium name="WormBaseParasite"/>
        </authorList>
    </citation>
    <scope>IDENTIFICATION</scope>
</reference>
<dbReference type="GO" id="GO:0070008">
    <property type="term" value="F:serine-type exopeptidase activity"/>
    <property type="evidence" value="ECO:0007669"/>
    <property type="project" value="InterPro"/>
</dbReference>
<dbReference type="OrthoDB" id="1735038at2759"/>
<dbReference type="InterPro" id="IPR029058">
    <property type="entry name" value="AB_hydrolase_fold"/>
</dbReference>
<evidence type="ECO:0000256" key="2">
    <source>
        <dbReference type="ARBA" id="ARBA00022670"/>
    </source>
</evidence>